<evidence type="ECO:0000313" key="2">
    <source>
        <dbReference type="EMBL" id="RUT06070.1"/>
    </source>
</evidence>
<dbReference type="SFLD" id="SFLDG01020">
    <property type="entry name" value="Terpene_Cyclase_Like_2"/>
    <property type="match status" value="1"/>
</dbReference>
<protein>
    <recommendedName>
        <fullName evidence="1">Terpene synthase</fullName>
        <ecNumber evidence="1">4.2.3.-</ecNumber>
    </recommendedName>
</protein>
<dbReference type="GO" id="GO:0046872">
    <property type="term" value="F:metal ion binding"/>
    <property type="evidence" value="ECO:0007669"/>
    <property type="project" value="UniProtKB-KW"/>
</dbReference>
<sequence>MEKIIFPDLYCPFPSQINKHVDVLEEYALEWVLRFNLLENESRVYQRFSKSNFFLLTVYAYPHCQLEELKIANDWLSWLFIWDDQCDMSELGKQPEILKDYQKRFLEIFNGIEPTSQDIPLSHALSDIRKRMLQIGDPISFDRVVRSFEGYFHGCMLEAFNRLQGIVPDVNTYTKMRRLSVAGDLVLAWIDFFNHLTIPDVVKEQTIVSKLGEMTSNIISWCNDIFSASREMASGDFHNLVLVFHYQQRLPLEEAIKRCVEMHNQEVQAMIDLEASIPHFGEELDAELEKYVLGLNTWISANLNWYADSARYQSLEKLELMAA</sequence>
<keyword evidence="1" id="KW-0456">Lyase</keyword>
<evidence type="ECO:0000256" key="1">
    <source>
        <dbReference type="RuleBase" id="RU366034"/>
    </source>
</evidence>
<dbReference type="AlphaFoldDB" id="A0A433VJ19"/>
<dbReference type="InterPro" id="IPR034686">
    <property type="entry name" value="Terpene_cyclase-like_2"/>
</dbReference>
<dbReference type="Pfam" id="PF19086">
    <property type="entry name" value="Terpene_syn_C_2"/>
    <property type="match status" value="1"/>
</dbReference>
<dbReference type="Proteomes" id="UP000271624">
    <property type="component" value="Unassembled WGS sequence"/>
</dbReference>
<name>A0A433VJ19_9CYAN</name>
<dbReference type="EMBL" id="RSCL01000007">
    <property type="protein sequence ID" value="RUT06070.1"/>
    <property type="molecule type" value="Genomic_DNA"/>
</dbReference>
<dbReference type="InterPro" id="IPR008949">
    <property type="entry name" value="Isoprenoid_synthase_dom_sf"/>
</dbReference>
<comment type="cofactor">
    <cofactor evidence="1">
        <name>Mg(2+)</name>
        <dbReference type="ChEBI" id="CHEBI:18420"/>
    </cofactor>
</comment>
<dbReference type="PANTHER" id="PTHR35201:SF4">
    <property type="entry name" value="BETA-PINACENE SYNTHASE-RELATED"/>
    <property type="match status" value="1"/>
</dbReference>
<dbReference type="Gene3D" id="1.10.600.10">
    <property type="entry name" value="Farnesyl Diphosphate Synthase"/>
    <property type="match status" value="1"/>
</dbReference>
<reference evidence="2" key="2">
    <citation type="journal article" date="2019" name="Genome Biol. Evol.">
        <title>Day and night: Metabolic profiles and evolutionary relationships of six axenic non-marine cyanobacteria.</title>
        <authorList>
            <person name="Will S.E."/>
            <person name="Henke P."/>
            <person name="Boedeker C."/>
            <person name="Huang S."/>
            <person name="Brinkmann H."/>
            <person name="Rohde M."/>
            <person name="Jarek M."/>
            <person name="Friedl T."/>
            <person name="Seufert S."/>
            <person name="Schumacher M."/>
            <person name="Overmann J."/>
            <person name="Neumann-Schaal M."/>
            <person name="Petersen J."/>
        </authorList>
    </citation>
    <scope>NUCLEOTIDE SEQUENCE [LARGE SCALE GENOMIC DNA]</scope>
    <source>
        <strain evidence="2">PCC 7102</strain>
    </source>
</reference>
<dbReference type="OrthoDB" id="2989600at2"/>
<dbReference type="SUPFAM" id="SSF48576">
    <property type="entry name" value="Terpenoid synthases"/>
    <property type="match status" value="1"/>
</dbReference>
<keyword evidence="3" id="KW-1185">Reference proteome</keyword>
<dbReference type="PANTHER" id="PTHR35201">
    <property type="entry name" value="TERPENE SYNTHASE"/>
    <property type="match status" value="1"/>
</dbReference>
<dbReference type="GO" id="GO:0010333">
    <property type="term" value="F:terpene synthase activity"/>
    <property type="evidence" value="ECO:0007669"/>
    <property type="project" value="InterPro"/>
</dbReference>
<organism evidence="2 3">
    <name type="scientific">Dulcicalothrix desertica PCC 7102</name>
    <dbReference type="NCBI Taxonomy" id="232991"/>
    <lineage>
        <taxon>Bacteria</taxon>
        <taxon>Bacillati</taxon>
        <taxon>Cyanobacteriota</taxon>
        <taxon>Cyanophyceae</taxon>
        <taxon>Nostocales</taxon>
        <taxon>Calotrichaceae</taxon>
        <taxon>Dulcicalothrix</taxon>
    </lineage>
</organism>
<proteinExistence type="inferred from homology"/>
<accession>A0A433VJ19</accession>
<gene>
    <name evidence="2" type="ORF">DSM106972_032760</name>
</gene>
<comment type="similarity">
    <text evidence="1">Belongs to the terpene synthase family.</text>
</comment>
<keyword evidence="1" id="KW-0479">Metal-binding</keyword>
<reference evidence="2" key="1">
    <citation type="submission" date="2018-12" db="EMBL/GenBank/DDBJ databases">
        <authorList>
            <person name="Will S."/>
            <person name="Neumann-Schaal M."/>
            <person name="Henke P."/>
        </authorList>
    </citation>
    <scope>NUCLEOTIDE SEQUENCE</scope>
    <source>
        <strain evidence="2">PCC 7102</strain>
    </source>
</reference>
<dbReference type="SFLD" id="SFLDS00005">
    <property type="entry name" value="Isoprenoid_Synthase_Type_I"/>
    <property type="match status" value="1"/>
</dbReference>
<evidence type="ECO:0000313" key="3">
    <source>
        <dbReference type="Proteomes" id="UP000271624"/>
    </source>
</evidence>
<comment type="caution">
    <text evidence="2">The sequence shown here is derived from an EMBL/GenBank/DDBJ whole genome shotgun (WGS) entry which is preliminary data.</text>
</comment>
<keyword evidence="1" id="KW-0460">Magnesium</keyword>
<dbReference type="RefSeq" id="WP_127081751.1">
    <property type="nucleotide sequence ID" value="NZ_RSCL01000007.1"/>
</dbReference>
<dbReference type="EC" id="4.2.3.-" evidence="1"/>